<dbReference type="AlphaFoldDB" id="A0A6J8CPP7"/>
<dbReference type="OrthoDB" id="419694at2759"/>
<evidence type="ECO:0000313" key="3">
    <source>
        <dbReference type="Proteomes" id="UP000507470"/>
    </source>
</evidence>
<proteinExistence type="predicted"/>
<feature type="region of interest" description="Disordered" evidence="1">
    <location>
        <begin position="255"/>
        <end position="288"/>
    </location>
</feature>
<dbReference type="EMBL" id="CACVKT020005675">
    <property type="protein sequence ID" value="CAC5397426.1"/>
    <property type="molecule type" value="Genomic_DNA"/>
</dbReference>
<keyword evidence="3" id="KW-1185">Reference proteome</keyword>
<evidence type="ECO:0000313" key="2">
    <source>
        <dbReference type="EMBL" id="CAC5397426.1"/>
    </source>
</evidence>
<evidence type="ECO:0000256" key="1">
    <source>
        <dbReference type="SAM" id="MobiDB-lite"/>
    </source>
</evidence>
<feature type="compositionally biased region" description="Acidic residues" evidence="1">
    <location>
        <begin position="269"/>
        <end position="285"/>
    </location>
</feature>
<name>A0A6J8CPP7_MYTCO</name>
<reference evidence="2 3" key="1">
    <citation type="submission" date="2020-06" db="EMBL/GenBank/DDBJ databases">
        <authorList>
            <person name="Li R."/>
            <person name="Bekaert M."/>
        </authorList>
    </citation>
    <scope>NUCLEOTIDE SEQUENCE [LARGE SCALE GENOMIC DNA]</scope>
    <source>
        <strain evidence="3">wild</strain>
    </source>
</reference>
<dbReference type="Proteomes" id="UP000507470">
    <property type="component" value="Unassembled WGS sequence"/>
</dbReference>
<evidence type="ECO:0008006" key="4">
    <source>
        <dbReference type="Google" id="ProtNLM"/>
    </source>
</evidence>
<gene>
    <name evidence="2" type="ORF">MCOR_31858</name>
</gene>
<organism evidence="2 3">
    <name type="scientific">Mytilus coruscus</name>
    <name type="common">Sea mussel</name>
    <dbReference type="NCBI Taxonomy" id="42192"/>
    <lineage>
        <taxon>Eukaryota</taxon>
        <taxon>Metazoa</taxon>
        <taxon>Spiralia</taxon>
        <taxon>Lophotrochozoa</taxon>
        <taxon>Mollusca</taxon>
        <taxon>Bivalvia</taxon>
        <taxon>Autobranchia</taxon>
        <taxon>Pteriomorphia</taxon>
        <taxon>Mytilida</taxon>
        <taxon>Mytiloidea</taxon>
        <taxon>Mytilidae</taxon>
        <taxon>Mytilinae</taxon>
        <taxon>Mytilus</taxon>
    </lineage>
</organism>
<sequence>MVIGNPRVGIIKGIHWCPHKGVTARGSYGQPAYPVIYNEDRPRENTSGPDGGVKQNCNRSIKLQRDYSGGWSESPQMKLGLSVVESVPQARVAEAAILGHGVGANLPRDRKWNGESRVTVEVRAEIESEQCSNSDKEATPSGRLDRYLLKSLANILRHVALELGHRLLPGGYLLVEEIIKKHTGFAVYSLPDIHQLIKVDVDRGFTLIKDTDSGEELDLGNLLAPALLTGDQEVPVANIEWKRIGAILSMEKSNSPHEVAAPTETSLASDEEAQESWDSTSEGEADTTLVEEASDEKIVTVCQKYRGLLLL</sequence>
<accession>A0A6J8CPP7</accession>
<protein>
    <recommendedName>
        <fullName evidence="4">2'-phosphotransferase</fullName>
    </recommendedName>
</protein>